<dbReference type="CDD" id="cd00616">
    <property type="entry name" value="AHBA_syn"/>
    <property type="match status" value="1"/>
</dbReference>
<evidence type="ECO:0000313" key="3">
    <source>
        <dbReference type="Proteomes" id="UP000608579"/>
    </source>
</evidence>
<dbReference type="GO" id="GO:0000271">
    <property type="term" value="P:polysaccharide biosynthetic process"/>
    <property type="evidence" value="ECO:0007669"/>
    <property type="project" value="TreeGrafter"/>
</dbReference>
<dbReference type="PANTHER" id="PTHR30244">
    <property type="entry name" value="TRANSAMINASE"/>
    <property type="match status" value="1"/>
</dbReference>
<dbReference type="PIRSF" id="PIRSF000390">
    <property type="entry name" value="PLP_StrS"/>
    <property type="match status" value="1"/>
</dbReference>
<organism evidence="2 3">
    <name type="scientific">Caldiarchaeum subterraneum</name>
    <dbReference type="NCBI Taxonomy" id="311458"/>
    <lineage>
        <taxon>Archaea</taxon>
        <taxon>Nitrososphaerota</taxon>
        <taxon>Candidatus Caldarchaeales</taxon>
        <taxon>Candidatus Caldarchaeaceae</taxon>
        <taxon>Candidatus Caldarchaeum</taxon>
    </lineage>
</organism>
<comment type="caution">
    <text evidence="2">The sequence shown here is derived from an EMBL/GenBank/DDBJ whole genome shotgun (WGS) entry which is preliminary data.</text>
</comment>
<keyword evidence="1" id="KW-0663">Pyridoxal phosphate</keyword>
<dbReference type="Pfam" id="PF01041">
    <property type="entry name" value="DegT_DnrJ_EryC1"/>
    <property type="match status" value="1"/>
</dbReference>
<dbReference type="SUPFAM" id="SSF53383">
    <property type="entry name" value="PLP-dependent transferases"/>
    <property type="match status" value="1"/>
</dbReference>
<reference evidence="2" key="1">
    <citation type="journal article" date="2020" name="ISME J.">
        <title>Gammaproteobacteria mediating utilization of methyl-, sulfur- and petroleum organic compounds in deep ocean hydrothermal plumes.</title>
        <authorList>
            <person name="Zhou Z."/>
            <person name="Liu Y."/>
            <person name="Pan J."/>
            <person name="Cron B.R."/>
            <person name="Toner B.M."/>
            <person name="Anantharaman K."/>
            <person name="Breier J.A."/>
            <person name="Dick G.J."/>
            <person name="Li M."/>
        </authorList>
    </citation>
    <scope>NUCLEOTIDE SEQUENCE</scope>
    <source>
        <strain evidence="2">SZUA-1515</strain>
    </source>
</reference>
<dbReference type="InterPro" id="IPR015424">
    <property type="entry name" value="PyrdxlP-dep_Trfase"/>
</dbReference>
<dbReference type="InterPro" id="IPR015422">
    <property type="entry name" value="PyrdxlP-dep_Trfase_small"/>
</dbReference>
<accession>A0A832ZUI9</accession>
<sequence>MAKLAVNGGEPVRRKPFPQWPIYGEEEEKLLLEVLRSGKWSVGGEKVKQFQQEFARFHDAAYGVACSSGWAALVIALKALGIKRGDKVLVPAYTFAATATAVIDVGATPVFTDINPDTLGISVEDAERRIGEDTKCIIPVHVGGCPADMDEVVSLADRYGLKILEDAAQAHGAEWRGRKAGSIGDAGTFSFYQSKNMTSGEGGIVVTSREEVADLAWSYHNVGRDRRREWYELVRYGWNFRMTEFQAAVLIAQLRRLPSLIDKRERSAEYLSRRLSEIEGVEPVKRPSGVTRHAYHLYIFRVDREIIKKVPKQRLVDALKAEGIPCNPGYKPLYEYRFLMREVGMSGGGLRLQNTEEVCSSVVWLPQNVLLGCEGDLDDVAEAVEKVLKNLNELA</sequence>
<protein>
    <submittedName>
        <fullName evidence="2">DegT/DnrJ/EryC1/StrS family aminotransferase</fullName>
    </submittedName>
</protein>
<dbReference type="AlphaFoldDB" id="A0A832ZUI9"/>
<proteinExistence type="inferred from homology"/>
<dbReference type="Gene3D" id="3.40.640.10">
    <property type="entry name" value="Type I PLP-dependent aspartate aminotransferase-like (Major domain)"/>
    <property type="match status" value="1"/>
</dbReference>
<keyword evidence="2" id="KW-0032">Aminotransferase</keyword>
<gene>
    <name evidence="2" type="ORF">EYH45_01550</name>
</gene>
<name>A0A832ZUI9_CALS0</name>
<evidence type="ECO:0000313" key="2">
    <source>
        <dbReference type="EMBL" id="HIQ29230.1"/>
    </source>
</evidence>
<dbReference type="EMBL" id="DQVM01000029">
    <property type="protein sequence ID" value="HIQ29230.1"/>
    <property type="molecule type" value="Genomic_DNA"/>
</dbReference>
<dbReference type="Gene3D" id="3.90.1150.10">
    <property type="entry name" value="Aspartate Aminotransferase, domain 1"/>
    <property type="match status" value="1"/>
</dbReference>
<evidence type="ECO:0000256" key="1">
    <source>
        <dbReference type="RuleBase" id="RU004508"/>
    </source>
</evidence>
<comment type="similarity">
    <text evidence="1">Belongs to the DegT/DnrJ/EryC1 family.</text>
</comment>
<dbReference type="GO" id="GO:0008483">
    <property type="term" value="F:transaminase activity"/>
    <property type="evidence" value="ECO:0007669"/>
    <property type="project" value="UniProtKB-KW"/>
</dbReference>
<keyword evidence="2" id="KW-0808">Transferase</keyword>
<dbReference type="Proteomes" id="UP000608579">
    <property type="component" value="Unassembled WGS sequence"/>
</dbReference>
<dbReference type="GO" id="GO:0030170">
    <property type="term" value="F:pyridoxal phosphate binding"/>
    <property type="evidence" value="ECO:0007669"/>
    <property type="project" value="TreeGrafter"/>
</dbReference>
<dbReference type="InterPro" id="IPR000653">
    <property type="entry name" value="DegT/StrS_aminotransferase"/>
</dbReference>
<dbReference type="PANTHER" id="PTHR30244:SF34">
    <property type="entry name" value="DTDP-4-AMINO-4,6-DIDEOXYGALACTOSE TRANSAMINASE"/>
    <property type="match status" value="1"/>
</dbReference>
<dbReference type="InterPro" id="IPR015421">
    <property type="entry name" value="PyrdxlP-dep_Trfase_major"/>
</dbReference>